<dbReference type="GO" id="GO:0003677">
    <property type="term" value="F:DNA binding"/>
    <property type="evidence" value="ECO:0007669"/>
    <property type="project" value="InterPro"/>
</dbReference>
<dbReference type="AlphaFoldDB" id="A0A249MQK2"/>
<evidence type="ECO:0000256" key="1">
    <source>
        <dbReference type="ARBA" id="ARBA00022723"/>
    </source>
</evidence>
<evidence type="ECO:0000256" key="2">
    <source>
        <dbReference type="ARBA" id="ARBA00022771"/>
    </source>
</evidence>
<sequence>MFDLAPIKAIPISTVAKDLGFNLSRSGGGRCRLPGHDDATPSFAVRVATNRFVCFACNRRGSVIDLVKMMHGIDFVDACRWLEARYLGGTATTGRAKSGRIRRVMQQPNLEDAAVIGAQTQADPDVFGWILERSPLRPDGAQYLASRGFGRATLAHFRVGQIGNGQDLLHVATAKWSRQRLVACGLLKEARWGDEFVFPSNYLLFPFLVDGNVIYLQARRPDGKRIKRWYCPHSLPPPLFNADALSIAQRTITLCEGVTDVLSAFELDMDAVGLLGASSRLDDQTIAQFRGRNLSVLGDADKAGRGFAKRMSSLFAPHGLTIVRKRLPAGCNDLNDYLIAIRKA</sequence>
<dbReference type="Gene3D" id="3.90.580.10">
    <property type="entry name" value="Zinc finger, CHC2-type domain"/>
    <property type="match status" value="1"/>
</dbReference>
<keyword evidence="3" id="KW-0862">Zinc</keyword>
<dbReference type="PANTHER" id="PTHR30313">
    <property type="entry name" value="DNA PRIMASE"/>
    <property type="match status" value="1"/>
</dbReference>
<dbReference type="PANTHER" id="PTHR30313:SF2">
    <property type="entry name" value="DNA PRIMASE"/>
    <property type="match status" value="1"/>
</dbReference>
<feature type="domain" description="Zinc finger CHC2-type" evidence="4">
    <location>
        <begin position="34"/>
        <end position="83"/>
    </location>
</feature>
<accession>A0A249MQK2</accession>
<dbReference type="GO" id="GO:0003899">
    <property type="term" value="F:DNA-directed RNA polymerase activity"/>
    <property type="evidence" value="ECO:0007669"/>
    <property type="project" value="InterPro"/>
</dbReference>
<dbReference type="Gene3D" id="3.40.1360.10">
    <property type="match status" value="1"/>
</dbReference>
<reference evidence="5 6" key="1">
    <citation type="submission" date="2017-08" db="EMBL/GenBank/DDBJ databases">
        <title>Whole Genome Sequence of Sphingobium hydrophobicum C1: Insights into Adaption to the Electronic-waste Contaminated Sediment.</title>
        <authorList>
            <person name="Song D."/>
            <person name="Chen X."/>
            <person name="Xu M."/>
        </authorList>
    </citation>
    <scope>NUCLEOTIDE SEQUENCE [LARGE SCALE GENOMIC DNA]</scope>
    <source>
        <strain evidence="5 6">C1</strain>
    </source>
</reference>
<dbReference type="Pfam" id="PF01807">
    <property type="entry name" value="Zn_ribbon_DnaG"/>
    <property type="match status" value="1"/>
</dbReference>
<dbReference type="InterPro" id="IPR002694">
    <property type="entry name" value="Znf_CHC2"/>
</dbReference>
<gene>
    <name evidence="5" type="ORF">CJD35_02650</name>
</gene>
<keyword evidence="1" id="KW-0479">Metal-binding</keyword>
<dbReference type="InterPro" id="IPR037068">
    <property type="entry name" value="DNA_primase_core_N_sf"/>
</dbReference>
<organism evidence="5 6">
    <name type="scientific">Sphingobium xenophagum</name>
    <dbReference type="NCBI Taxonomy" id="121428"/>
    <lineage>
        <taxon>Bacteria</taxon>
        <taxon>Pseudomonadati</taxon>
        <taxon>Pseudomonadota</taxon>
        <taxon>Alphaproteobacteria</taxon>
        <taxon>Sphingomonadales</taxon>
        <taxon>Sphingomonadaceae</taxon>
        <taxon>Sphingobium</taxon>
    </lineage>
</organism>
<dbReference type="SUPFAM" id="SSF56731">
    <property type="entry name" value="DNA primase core"/>
    <property type="match status" value="1"/>
</dbReference>
<dbReference type="GO" id="GO:0005737">
    <property type="term" value="C:cytoplasm"/>
    <property type="evidence" value="ECO:0007669"/>
    <property type="project" value="TreeGrafter"/>
</dbReference>
<dbReference type="Pfam" id="PF13155">
    <property type="entry name" value="Toprim_2"/>
    <property type="match status" value="1"/>
</dbReference>
<evidence type="ECO:0000256" key="3">
    <source>
        <dbReference type="ARBA" id="ARBA00022833"/>
    </source>
</evidence>
<keyword evidence="2" id="KW-0863">Zinc-finger</keyword>
<dbReference type="InterPro" id="IPR050219">
    <property type="entry name" value="DnaG_primase"/>
</dbReference>
<proteinExistence type="predicted"/>
<dbReference type="SMART" id="SM00400">
    <property type="entry name" value="ZnF_CHCC"/>
    <property type="match status" value="1"/>
</dbReference>
<dbReference type="KEGG" id="shyd:CJD35_02650"/>
<dbReference type="RefSeq" id="WP_095686766.1">
    <property type="nucleotide sequence ID" value="NZ_JBHRXO010000075.1"/>
</dbReference>
<evidence type="ECO:0000313" key="6">
    <source>
        <dbReference type="Proteomes" id="UP000217141"/>
    </source>
</evidence>
<evidence type="ECO:0000313" key="5">
    <source>
        <dbReference type="EMBL" id="ASY43475.1"/>
    </source>
</evidence>
<dbReference type="GO" id="GO:0008270">
    <property type="term" value="F:zinc ion binding"/>
    <property type="evidence" value="ECO:0007669"/>
    <property type="project" value="UniProtKB-KW"/>
</dbReference>
<protein>
    <recommendedName>
        <fullName evidence="4">Zinc finger CHC2-type domain-containing protein</fullName>
    </recommendedName>
</protein>
<evidence type="ECO:0000259" key="4">
    <source>
        <dbReference type="SMART" id="SM00400"/>
    </source>
</evidence>
<dbReference type="InterPro" id="IPR036977">
    <property type="entry name" value="DNA_primase_Znf_CHC2"/>
</dbReference>
<dbReference type="GO" id="GO:0006269">
    <property type="term" value="P:DNA replication, synthesis of primer"/>
    <property type="evidence" value="ECO:0007669"/>
    <property type="project" value="TreeGrafter"/>
</dbReference>
<dbReference type="Proteomes" id="UP000217141">
    <property type="component" value="Chromosome I"/>
</dbReference>
<dbReference type="EMBL" id="CP022745">
    <property type="protein sequence ID" value="ASY43475.1"/>
    <property type="molecule type" value="Genomic_DNA"/>
</dbReference>
<dbReference type="SUPFAM" id="SSF57783">
    <property type="entry name" value="Zinc beta-ribbon"/>
    <property type="match status" value="1"/>
</dbReference>
<name>A0A249MQK2_SPHXE</name>
<dbReference type="Gene3D" id="3.90.980.10">
    <property type="entry name" value="DNA primase, catalytic core, N-terminal domain"/>
    <property type="match status" value="1"/>
</dbReference>